<feature type="binding site" evidence="4">
    <location>
        <begin position="152"/>
        <end position="156"/>
    </location>
    <ligand>
        <name>NADP(+)</name>
        <dbReference type="ChEBI" id="CHEBI:58349"/>
    </ligand>
</feature>
<dbReference type="InterPro" id="IPR036291">
    <property type="entry name" value="NAD(P)-bd_dom_sf"/>
</dbReference>
<comment type="similarity">
    <text evidence="1 5">Belongs to the short-chain dehydrogenases/reductases (SDR) family.</text>
</comment>
<reference evidence="7 8" key="1">
    <citation type="journal article" date="2018" name="Microbiome">
        <title>Fine metagenomic profile of the Mediterranean stratified and mixed water columns revealed by assembly and recruitment.</title>
        <authorList>
            <person name="Haro-Moreno J.M."/>
            <person name="Lopez-Perez M."/>
            <person name="De La Torre J.R."/>
            <person name="Picazo A."/>
            <person name="Camacho A."/>
            <person name="Rodriguez-Valera F."/>
        </authorList>
    </citation>
    <scope>NUCLEOTIDE SEQUENCE [LARGE SCALE GENOMIC DNA]</scope>
    <source>
        <strain evidence="7">MED-G57</strain>
    </source>
</reference>
<dbReference type="InterPro" id="IPR050259">
    <property type="entry name" value="SDR"/>
</dbReference>
<dbReference type="Pfam" id="PF13561">
    <property type="entry name" value="adh_short_C2"/>
    <property type="match status" value="1"/>
</dbReference>
<dbReference type="PRINTS" id="PR00080">
    <property type="entry name" value="SDRFAMILY"/>
</dbReference>
<keyword evidence="2 5" id="KW-0560">Oxidoreductase</keyword>
<dbReference type="SMART" id="SM00822">
    <property type="entry name" value="PKS_KR"/>
    <property type="match status" value="1"/>
</dbReference>
<dbReference type="GO" id="GO:0006633">
    <property type="term" value="P:fatty acid biosynthetic process"/>
    <property type="evidence" value="ECO:0007669"/>
    <property type="project" value="UniProtKB-UniPathway"/>
</dbReference>
<dbReference type="InterPro" id="IPR002347">
    <property type="entry name" value="SDR_fam"/>
</dbReference>
<evidence type="ECO:0000256" key="2">
    <source>
        <dbReference type="ARBA" id="ARBA00023002"/>
    </source>
</evidence>
<dbReference type="GO" id="GO:0004316">
    <property type="term" value="F:3-oxoacyl-[acyl-carrier-protein] reductase (NADPH) activity"/>
    <property type="evidence" value="ECO:0007669"/>
    <property type="project" value="UniProtKB-UniRule"/>
</dbReference>
<dbReference type="PANTHER" id="PTHR42879:SF2">
    <property type="entry name" value="3-OXOACYL-[ACYL-CARRIER-PROTEIN] REDUCTASE FABG"/>
    <property type="match status" value="1"/>
</dbReference>
<dbReference type="GO" id="GO:0051287">
    <property type="term" value="F:NAD binding"/>
    <property type="evidence" value="ECO:0007669"/>
    <property type="project" value="UniProtKB-UniRule"/>
</dbReference>
<evidence type="ECO:0000256" key="5">
    <source>
        <dbReference type="RuleBase" id="RU366074"/>
    </source>
</evidence>
<comment type="pathway">
    <text evidence="5">Lipid metabolism; fatty acid biosynthesis.</text>
</comment>
<dbReference type="InterPro" id="IPR011284">
    <property type="entry name" value="3oxo_ACP_reduc"/>
</dbReference>
<dbReference type="PROSITE" id="PS00061">
    <property type="entry name" value="ADH_SHORT"/>
    <property type="match status" value="1"/>
</dbReference>
<keyword evidence="5" id="KW-0443">Lipid metabolism</keyword>
<dbReference type="NCBIfam" id="NF009466">
    <property type="entry name" value="PRK12826.1-2"/>
    <property type="match status" value="1"/>
</dbReference>
<keyword evidence="5" id="KW-0275">Fatty acid biosynthesis</keyword>
<evidence type="ECO:0000256" key="3">
    <source>
        <dbReference type="PIRSR" id="PIRSR611284-1"/>
    </source>
</evidence>
<feature type="domain" description="Ketoreductase" evidence="6">
    <location>
        <begin position="7"/>
        <end position="188"/>
    </location>
</feature>
<keyword evidence="5" id="KW-0276">Fatty acid metabolism</keyword>
<dbReference type="Proteomes" id="UP000253570">
    <property type="component" value="Unassembled WGS sequence"/>
</dbReference>
<dbReference type="EMBL" id="QOQD01000005">
    <property type="protein sequence ID" value="RCL73738.1"/>
    <property type="molecule type" value="Genomic_DNA"/>
</dbReference>
<evidence type="ECO:0000313" key="8">
    <source>
        <dbReference type="Proteomes" id="UP000253570"/>
    </source>
</evidence>
<dbReference type="PRINTS" id="PR00081">
    <property type="entry name" value="GDHRDH"/>
</dbReference>
<dbReference type="SUPFAM" id="SSF51735">
    <property type="entry name" value="NAD(P)-binding Rossmann-fold domains"/>
    <property type="match status" value="1"/>
</dbReference>
<name>A0A368DPG8_9PROT</name>
<feature type="active site" description="Proton acceptor" evidence="3">
    <location>
        <position position="152"/>
    </location>
</feature>
<dbReference type="InterPro" id="IPR057326">
    <property type="entry name" value="KR_dom"/>
</dbReference>
<proteinExistence type="inferred from homology"/>
<evidence type="ECO:0000313" key="7">
    <source>
        <dbReference type="EMBL" id="RCL73738.1"/>
    </source>
</evidence>
<dbReference type="NCBIfam" id="TIGR01830">
    <property type="entry name" value="3oxo_ACP_reduc"/>
    <property type="match status" value="1"/>
</dbReference>
<dbReference type="CDD" id="cd05333">
    <property type="entry name" value="BKR_SDR_c"/>
    <property type="match status" value="1"/>
</dbReference>
<keyword evidence="5" id="KW-0444">Lipid biosynthesis</keyword>
<protein>
    <recommendedName>
        <fullName evidence="5">3-oxoacyl-[acyl-carrier-protein] reductase</fullName>
        <ecNumber evidence="5">1.1.1.100</ecNumber>
    </recommendedName>
</protein>
<evidence type="ECO:0000259" key="6">
    <source>
        <dbReference type="SMART" id="SM00822"/>
    </source>
</evidence>
<gene>
    <name evidence="7" type="primary">fabG</name>
    <name evidence="7" type="ORF">DBW71_02880</name>
</gene>
<dbReference type="UniPathway" id="UPA00094"/>
<dbReference type="EC" id="1.1.1.100" evidence="5"/>
<dbReference type="Gene3D" id="3.40.50.720">
    <property type="entry name" value="NAD(P)-binding Rossmann-like Domain"/>
    <property type="match status" value="1"/>
</dbReference>
<keyword evidence="4 5" id="KW-0521">NADP</keyword>
<comment type="subunit">
    <text evidence="5">Homotetramer.</text>
</comment>
<feature type="binding site" evidence="4">
    <location>
        <position position="38"/>
    </location>
    <ligand>
        <name>NADP(+)</name>
        <dbReference type="ChEBI" id="CHEBI:58349"/>
    </ligand>
</feature>
<sequence length="245" mass="26242">MGSLQGKTVLLTGSTGSLGSAIAKKLSSAGARIALSGTNKEKLNSLLEELGPTHSSFPCDLSKFDEIDNLSDSVIENFGSIDILINNAGIKKDDLLIRMKDEDWFDVMTINLNSVYKLTKNITKHMFKKRSGKIISISSVVGFAGNPGQTNYVSSKAAIVGFTKSLAMEVATRGVNVNCIAPGMIESDMIDSLNEKQRENILSRIPMAKLGSPDNIADACIFLGSEMSDYITGQTIHVNGGMAML</sequence>
<dbReference type="PANTHER" id="PTHR42879">
    <property type="entry name" value="3-OXOACYL-(ACYL-CARRIER-PROTEIN) REDUCTASE"/>
    <property type="match status" value="1"/>
</dbReference>
<evidence type="ECO:0000256" key="1">
    <source>
        <dbReference type="ARBA" id="ARBA00006484"/>
    </source>
</evidence>
<feature type="binding site" evidence="4">
    <location>
        <position position="87"/>
    </location>
    <ligand>
        <name>NADP(+)</name>
        <dbReference type="ChEBI" id="CHEBI:58349"/>
    </ligand>
</feature>
<comment type="catalytic activity">
    <reaction evidence="5">
        <text>a (3R)-hydroxyacyl-[ACP] + NADP(+) = a 3-oxoacyl-[ACP] + NADPH + H(+)</text>
        <dbReference type="Rhea" id="RHEA:17397"/>
        <dbReference type="Rhea" id="RHEA-COMP:9916"/>
        <dbReference type="Rhea" id="RHEA-COMP:9945"/>
        <dbReference type="ChEBI" id="CHEBI:15378"/>
        <dbReference type="ChEBI" id="CHEBI:57783"/>
        <dbReference type="ChEBI" id="CHEBI:58349"/>
        <dbReference type="ChEBI" id="CHEBI:78776"/>
        <dbReference type="ChEBI" id="CHEBI:78827"/>
        <dbReference type="EC" id="1.1.1.100"/>
    </reaction>
</comment>
<dbReference type="InterPro" id="IPR020904">
    <property type="entry name" value="Sc_DH/Rdtase_CS"/>
</dbReference>
<comment type="caution">
    <text evidence="7">The sequence shown here is derived from an EMBL/GenBank/DDBJ whole genome shotgun (WGS) entry which is preliminary data.</text>
</comment>
<comment type="function">
    <text evidence="5">Catalyzes the NADPH-dependent reduction of beta-ketoacyl-ACP substrates to beta-hydroxyacyl-ACP products, the first reductive step in the elongation cycle of fatty acid biosynthesis.</text>
</comment>
<accession>A0A368DPG8</accession>
<dbReference type="NCBIfam" id="NF005559">
    <property type="entry name" value="PRK07231.1"/>
    <property type="match status" value="1"/>
</dbReference>
<dbReference type="FunFam" id="3.40.50.720:FF:000173">
    <property type="entry name" value="3-oxoacyl-[acyl-carrier protein] reductase"/>
    <property type="match status" value="1"/>
</dbReference>
<evidence type="ECO:0000256" key="4">
    <source>
        <dbReference type="PIRSR" id="PIRSR611284-2"/>
    </source>
</evidence>
<dbReference type="AlphaFoldDB" id="A0A368DPG8"/>
<organism evidence="7 8">
    <name type="scientific">PS1 clade bacterium</name>
    <dbReference type="NCBI Taxonomy" id="2175152"/>
    <lineage>
        <taxon>Bacteria</taxon>
        <taxon>Pseudomonadati</taxon>
        <taxon>Pseudomonadota</taxon>
        <taxon>Alphaproteobacteria</taxon>
        <taxon>PS1 clade</taxon>
    </lineage>
</organism>
<feature type="binding site" evidence="4">
    <location>
        <position position="185"/>
    </location>
    <ligand>
        <name>NADP(+)</name>
        <dbReference type="ChEBI" id="CHEBI:58349"/>
    </ligand>
</feature>